<dbReference type="Gene3D" id="3.30.470.20">
    <property type="entry name" value="ATP-grasp fold, B domain"/>
    <property type="match status" value="1"/>
</dbReference>
<dbReference type="RefSeq" id="WP_265765474.1">
    <property type="nucleotide sequence ID" value="NZ_JAGGJA010000004.1"/>
</dbReference>
<dbReference type="InterPro" id="IPR005479">
    <property type="entry name" value="CPAse_ATP-bd"/>
</dbReference>
<accession>A0ABT3PLF2</accession>
<dbReference type="SUPFAM" id="SSF48108">
    <property type="entry name" value="Carbamoyl phosphate synthetase, large subunit connection domain"/>
    <property type="match status" value="1"/>
</dbReference>
<evidence type="ECO:0000313" key="6">
    <source>
        <dbReference type="EMBL" id="MCW9706742.1"/>
    </source>
</evidence>
<evidence type="ECO:0000256" key="4">
    <source>
        <dbReference type="PROSITE-ProRule" id="PRU00409"/>
    </source>
</evidence>
<dbReference type="InterPro" id="IPR011761">
    <property type="entry name" value="ATP-grasp"/>
</dbReference>
<dbReference type="Gene3D" id="1.10.1030.10">
    <property type="entry name" value="Carbamoyl-phosphate synthetase, large subunit oligomerisation domain"/>
    <property type="match status" value="1"/>
</dbReference>
<evidence type="ECO:0000256" key="1">
    <source>
        <dbReference type="ARBA" id="ARBA00022598"/>
    </source>
</evidence>
<dbReference type="InterPro" id="IPR005480">
    <property type="entry name" value="CPSase_lsu_oligo"/>
</dbReference>
<keyword evidence="3 4" id="KW-0067">ATP-binding</keyword>
<dbReference type="Pfam" id="PF02786">
    <property type="entry name" value="CPSase_L_D2"/>
    <property type="match status" value="1"/>
</dbReference>
<protein>
    <recommendedName>
        <fullName evidence="5">ATP-grasp domain-containing protein</fullName>
    </recommendedName>
</protein>
<proteinExistence type="predicted"/>
<dbReference type="InterPro" id="IPR036897">
    <property type="entry name" value="CarbamoylP_synth_lsu_oligo_sf"/>
</dbReference>
<dbReference type="Proteomes" id="UP001207918">
    <property type="component" value="Unassembled WGS sequence"/>
</dbReference>
<evidence type="ECO:0000313" key="7">
    <source>
        <dbReference type="Proteomes" id="UP001207918"/>
    </source>
</evidence>
<dbReference type="SUPFAM" id="SSF56059">
    <property type="entry name" value="Glutathione synthetase ATP-binding domain-like"/>
    <property type="match status" value="1"/>
</dbReference>
<feature type="domain" description="ATP-grasp" evidence="5">
    <location>
        <begin position="133"/>
        <end position="324"/>
    </location>
</feature>
<comment type="caution">
    <text evidence="6">The sequence shown here is derived from an EMBL/GenBank/DDBJ whole genome shotgun (WGS) entry which is preliminary data.</text>
</comment>
<dbReference type="SUPFAM" id="SSF52440">
    <property type="entry name" value="PreATP-grasp domain"/>
    <property type="match status" value="1"/>
</dbReference>
<evidence type="ECO:0000256" key="2">
    <source>
        <dbReference type="ARBA" id="ARBA00022741"/>
    </source>
</evidence>
<dbReference type="InterPro" id="IPR016185">
    <property type="entry name" value="PreATP-grasp_dom_sf"/>
</dbReference>
<dbReference type="PANTHER" id="PTHR11405">
    <property type="entry name" value="CARBAMOYLTRANSFERASE FAMILY MEMBER"/>
    <property type="match status" value="1"/>
</dbReference>
<dbReference type="Gene3D" id="3.40.50.20">
    <property type="match status" value="1"/>
</dbReference>
<sequence>MKPKNGQEGILIIGRGDPPVTSSYISNIDEIQCCKAVLEEDRDVVLMTTLDTQKGMNSILNISSYTVSFSSESIDTILEKEKIDFVFAPFIDSEGWKMVRELDKKGYWAEHNISVINANLPEGYENNRFLKLRTAISETSSIQSRYAEISSVHDAEKVLNTIGGLPVILHSEKFGRTRIMQLENYKQEVKKHFKSSSWEKLFVETSPMGDKEVAIGILKDQEGDTAIVFTSENVLPLYNSSDELVTISPIQTLSRDDRQALFHAALNIVQKFEQFAGFCFIKFILNSREHTMQVSSISFHARQSAMVSLSLGASLYSIITKLAMGRRIIDLGVGKEFEPGCNDHILLSIPYPKRGRYTSKDLAPKRGLVEERMYSGQNFCEILQKVWQTGISNCEHRNMLKADRLAISSFYQNFYWDQLHHLYQAFKTGVTVEELTKATSIGSWFLNYIKIIVDLEWLLQQESLSTITKREWKNLKICGFSDRKIAGILSLKNSRLREKDVLKERNKYQVEEPLTFVDFRPSGQISEHKKTIMILTSGYRESRKSASQMSTLLLANEARRMGYNIILVTADTQACLLWVSFADCIYMEPLKWDKIHAIYHREEPSGIFIDLEDTDQKVLRNQLKEIKAPVVKIPGLFFPDNRKHNRSNK</sequence>
<dbReference type="PROSITE" id="PS50975">
    <property type="entry name" value="ATP_GRASP"/>
    <property type="match status" value="1"/>
</dbReference>
<name>A0ABT3PLF2_9BACT</name>
<reference evidence="6 7" key="1">
    <citation type="submission" date="2021-03" db="EMBL/GenBank/DDBJ databases">
        <title>Aliifodinibius sp. nov., a new bacterium isolated from saline soil.</title>
        <authorList>
            <person name="Galisteo C."/>
            <person name="De La Haba R."/>
            <person name="Sanchez-Porro C."/>
            <person name="Ventosa A."/>
        </authorList>
    </citation>
    <scope>NUCLEOTIDE SEQUENCE [LARGE SCALE GENOMIC DNA]</scope>
    <source>
        <strain evidence="6 7">1BSP15-2V2</strain>
    </source>
</reference>
<gene>
    <name evidence="6" type="ORF">J6I44_07730</name>
</gene>
<dbReference type="Pfam" id="PF02787">
    <property type="entry name" value="CPSase_L_D3"/>
    <property type="match status" value="1"/>
</dbReference>
<keyword evidence="1" id="KW-0436">Ligase</keyword>
<organism evidence="6 7">
    <name type="scientific">Fodinibius salsisoli</name>
    <dbReference type="NCBI Taxonomy" id="2820877"/>
    <lineage>
        <taxon>Bacteria</taxon>
        <taxon>Pseudomonadati</taxon>
        <taxon>Balneolota</taxon>
        <taxon>Balneolia</taxon>
        <taxon>Balneolales</taxon>
        <taxon>Balneolaceae</taxon>
        <taxon>Fodinibius</taxon>
    </lineage>
</organism>
<keyword evidence="2 4" id="KW-0547">Nucleotide-binding</keyword>
<dbReference type="SMART" id="SM01096">
    <property type="entry name" value="CPSase_L_D3"/>
    <property type="match status" value="1"/>
</dbReference>
<dbReference type="PANTHER" id="PTHR11405:SF16">
    <property type="entry name" value="ASPARTATE CARBAMOYLTRANSFERASE, CHLOROPLASTIC"/>
    <property type="match status" value="1"/>
</dbReference>
<keyword evidence="7" id="KW-1185">Reference proteome</keyword>
<dbReference type="EMBL" id="JAGGJA010000004">
    <property type="protein sequence ID" value="MCW9706742.1"/>
    <property type="molecule type" value="Genomic_DNA"/>
</dbReference>
<evidence type="ECO:0000259" key="5">
    <source>
        <dbReference type="PROSITE" id="PS50975"/>
    </source>
</evidence>
<evidence type="ECO:0000256" key="3">
    <source>
        <dbReference type="ARBA" id="ARBA00022840"/>
    </source>
</evidence>